<evidence type="ECO:0000259" key="1">
    <source>
        <dbReference type="Pfam" id="PF01814"/>
    </source>
</evidence>
<accession>A0A1T2L1S0</accession>
<proteinExistence type="predicted"/>
<evidence type="ECO:0000313" key="2">
    <source>
        <dbReference type="EMBL" id="OOZ38896.1"/>
    </source>
</evidence>
<dbReference type="Proteomes" id="UP000191110">
    <property type="component" value="Unassembled WGS sequence"/>
</dbReference>
<dbReference type="EMBL" id="MPRL01000069">
    <property type="protein sequence ID" value="OOZ38896.1"/>
    <property type="molecule type" value="Genomic_DNA"/>
</dbReference>
<dbReference type="PANTHER" id="PTHR39966:SF1">
    <property type="entry name" value="HEMERYTHRIN-LIKE DOMAIN-CONTAINING PROTEIN"/>
    <property type="match status" value="1"/>
</dbReference>
<dbReference type="AlphaFoldDB" id="A0A1T2L1S0"/>
<feature type="domain" description="Hemerythrin-like" evidence="1">
    <location>
        <begin position="15"/>
        <end position="147"/>
    </location>
</feature>
<dbReference type="GO" id="GO:0005886">
    <property type="term" value="C:plasma membrane"/>
    <property type="evidence" value="ECO:0007669"/>
    <property type="project" value="TreeGrafter"/>
</dbReference>
<dbReference type="Gene3D" id="1.20.120.520">
    <property type="entry name" value="nmb1532 protein domain like"/>
    <property type="match status" value="1"/>
</dbReference>
<organism evidence="2 3">
    <name type="scientific">Solemya pervernicosa gill symbiont</name>
    <dbReference type="NCBI Taxonomy" id="642797"/>
    <lineage>
        <taxon>Bacteria</taxon>
        <taxon>Pseudomonadati</taxon>
        <taxon>Pseudomonadota</taxon>
        <taxon>Gammaproteobacteria</taxon>
        <taxon>sulfur-oxidizing symbionts</taxon>
    </lineage>
</organism>
<reference evidence="2 3" key="1">
    <citation type="submission" date="2016-11" db="EMBL/GenBank/DDBJ databases">
        <title>Mixed transmission modes and dynamic genome evolution in an obligate animal-bacterial symbiosis.</title>
        <authorList>
            <person name="Russell S.L."/>
            <person name="Corbett-Detig R.B."/>
            <person name="Cavanaugh C.M."/>
        </authorList>
    </citation>
    <scope>NUCLEOTIDE SEQUENCE [LARGE SCALE GENOMIC DNA]</scope>
    <source>
        <strain evidence="2">Sveles-Q1</strain>
    </source>
</reference>
<dbReference type="Pfam" id="PF01814">
    <property type="entry name" value="Hemerythrin"/>
    <property type="match status" value="1"/>
</dbReference>
<keyword evidence="3" id="KW-1185">Reference proteome</keyword>
<sequence>MSELFPEQAPDFTDPLGLLRACHERVLASCTLLEAVNQQLQSDALDDDGVKAATQVQRYFSTAAKLHHQDEEQDLFPLLVRTSLKIAQIIHDLKQDHQKIDGFWAELEPQLKRPRSIEDKQAFAEVVEQFVSLNRAHVARENEELLAVAEHLISDKEQKRLGAAMAKRRGVTIYLK</sequence>
<protein>
    <recommendedName>
        <fullName evidence="1">Hemerythrin-like domain-containing protein</fullName>
    </recommendedName>
</protein>
<dbReference type="CDD" id="cd12108">
    <property type="entry name" value="Hr-like"/>
    <property type="match status" value="1"/>
</dbReference>
<name>A0A1T2L1S0_9GAMM</name>
<comment type="caution">
    <text evidence="2">The sequence shown here is derived from an EMBL/GenBank/DDBJ whole genome shotgun (WGS) entry which is preliminary data.</text>
</comment>
<gene>
    <name evidence="2" type="ORF">BOW53_13815</name>
</gene>
<dbReference type="RefSeq" id="WP_078484673.1">
    <property type="nucleotide sequence ID" value="NZ_MPRL01000069.1"/>
</dbReference>
<evidence type="ECO:0000313" key="3">
    <source>
        <dbReference type="Proteomes" id="UP000191110"/>
    </source>
</evidence>
<dbReference type="InterPro" id="IPR012312">
    <property type="entry name" value="Hemerythrin-like"/>
</dbReference>
<dbReference type="OrthoDB" id="9780392at2"/>
<dbReference type="PANTHER" id="PTHR39966">
    <property type="entry name" value="BLL2471 PROTEIN-RELATED"/>
    <property type="match status" value="1"/>
</dbReference>